<evidence type="ECO:0000256" key="1">
    <source>
        <dbReference type="ARBA" id="ARBA00001946"/>
    </source>
</evidence>
<evidence type="ECO:0000313" key="4">
    <source>
        <dbReference type="EMBL" id="SVD98806.1"/>
    </source>
</evidence>
<proteinExistence type="predicted"/>
<evidence type="ECO:0000259" key="3">
    <source>
        <dbReference type="PROSITE" id="PS51462"/>
    </source>
</evidence>
<dbReference type="InterPro" id="IPR015797">
    <property type="entry name" value="NUDIX_hydrolase-like_dom_sf"/>
</dbReference>
<gene>
    <name evidence="4" type="ORF">METZ01_LOCUS451660</name>
</gene>
<dbReference type="EMBL" id="UINC01186541">
    <property type="protein sequence ID" value="SVD98806.1"/>
    <property type="molecule type" value="Genomic_DNA"/>
</dbReference>
<dbReference type="CDD" id="cd02883">
    <property type="entry name" value="NUDIX_Hydrolase"/>
    <property type="match status" value="1"/>
</dbReference>
<accession>A0A382ZT50</accession>
<dbReference type="Pfam" id="PF00293">
    <property type="entry name" value="NUDIX"/>
    <property type="match status" value="1"/>
</dbReference>
<dbReference type="PRINTS" id="PR00502">
    <property type="entry name" value="NUDIXFAMILY"/>
</dbReference>
<feature type="domain" description="Nudix hydrolase" evidence="3">
    <location>
        <begin position="1"/>
        <end position="117"/>
    </location>
</feature>
<evidence type="ECO:0000256" key="2">
    <source>
        <dbReference type="ARBA" id="ARBA00022801"/>
    </source>
</evidence>
<dbReference type="InterPro" id="IPR020476">
    <property type="entry name" value="Nudix_hydrolase"/>
</dbReference>
<protein>
    <recommendedName>
        <fullName evidence="3">Nudix hydrolase domain-containing protein</fullName>
    </recommendedName>
</protein>
<dbReference type="Gene3D" id="3.90.79.10">
    <property type="entry name" value="Nucleoside Triphosphate Pyrophosphohydrolase"/>
    <property type="match status" value="1"/>
</dbReference>
<dbReference type="InterPro" id="IPR000086">
    <property type="entry name" value="NUDIX_hydrolase_dom"/>
</dbReference>
<reference evidence="4" key="1">
    <citation type="submission" date="2018-05" db="EMBL/GenBank/DDBJ databases">
        <authorList>
            <person name="Lanie J.A."/>
            <person name="Ng W.-L."/>
            <person name="Kazmierczak K.M."/>
            <person name="Andrzejewski T.M."/>
            <person name="Davidsen T.M."/>
            <person name="Wayne K.J."/>
            <person name="Tettelin H."/>
            <person name="Glass J.I."/>
            <person name="Rusch D."/>
            <person name="Podicherti R."/>
            <person name="Tsui H.-C.T."/>
            <person name="Winkler M.E."/>
        </authorList>
    </citation>
    <scope>NUCLEOTIDE SEQUENCE</scope>
</reference>
<dbReference type="GO" id="GO:0016787">
    <property type="term" value="F:hydrolase activity"/>
    <property type="evidence" value="ECO:0007669"/>
    <property type="project" value="UniProtKB-KW"/>
</dbReference>
<keyword evidence="2" id="KW-0378">Hydrolase</keyword>
<dbReference type="AlphaFoldDB" id="A0A382ZT50"/>
<comment type="cofactor">
    <cofactor evidence="1">
        <name>Mg(2+)</name>
        <dbReference type="ChEBI" id="CHEBI:18420"/>
    </cofactor>
</comment>
<organism evidence="4">
    <name type="scientific">marine metagenome</name>
    <dbReference type="NCBI Taxonomy" id="408172"/>
    <lineage>
        <taxon>unclassified sequences</taxon>
        <taxon>metagenomes</taxon>
        <taxon>ecological metagenomes</taxon>
    </lineage>
</organism>
<sequence>MVLVLGADDVLLILKRPDWVSWAPGQWGLPGGAIEKGETPEQAASREAKEETMLELTNLRDVKLPLDKGLFAYYTRDYSGIIQIDHEHEDWTWVGRHEIENYDLAPKLLSMYDWVLNHG</sequence>
<name>A0A382ZT50_9ZZZZ</name>
<dbReference type="PANTHER" id="PTHR43046">
    <property type="entry name" value="GDP-MANNOSE MANNOSYL HYDROLASE"/>
    <property type="match status" value="1"/>
</dbReference>
<dbReference type="PROSITE" id="PS51462">
    <property type="entry name" value="NUDIX"/>
    <property type="match status" value="1"/>
</dbReference>
<dbReference type="PANTHER" id="PTHR43046:SF14">
    <property type="entry name" value="MUTT_NUDIX FAMILY PROTEIN"/>
    <property type="match status" value="1"/>
</dbReference>
<dbReference type="SUPFAM" id="SSF55811">
    <property type="entry name" value="Nudix"/>
    <property type="match status" value="1"/>
</dbReference>